<dbReference type="OrthoDB" id="3036049at2759"/>
<dbReference type="HOGENOM" id="CLU_033082_3_1_1"/>
<organism evidence="2 3">
    <name type="scientific">Laccaria amethystina LaAM-08-1</name>
    <dbReference type="NCBI Taxonomy" id="1095629"/>
    <lineage>
        <taxon>Eukaryota</taxon>
        <taxon>Fungi</taxon>
        <taxon>Dikarya</taxon>
        <taxon>Basidiomycota</taxon>
        <taxon>Agaricomycotina</taxon>
        <taxon>Agaricomycetes</taxon>
        <taxon>Agaricomycetidae</taxon>
        <taxon>Agaricales</taxon>
        <taxon>Agaricineae</taxon>
        <taxon>Hydnangiaceae</taxon>
        <taxon>Laccaria</taxon>
    </lineage>
</organism>
<dbReference type="PROSITE" id="PS50097">
    <property type="entry name" value="BTB"/>
    <property type="match status" value="1"/>
</dbReference>
<dbReference type="InterPro" id="IPR000210">
    <property type="entry name" value="BTB/POZ_dom"/>
</dbReference>
<evidence type="ECO:0000259" key="1">
    <source>
        <dbReference type="PROSITE" id="PS50097"/>
    </source>
</evidence>
<proteinExistence type="predicted"/>
<accession>A0A0C9XDV7</accession>
<dbReference type="Gene3D" id="3.30.710.10">
    <property type="entry name" value="Potassium Channel Kv1.1, Chain A"/>
    <property type="match status" value="1"/>
</dbReference>
<dbReference type="Pfam" id="PF00651">
    <property type="entry name" value="BTB"/>
    <property type="match status" value="1"/>
</dbReference>
<reference evidence="3" key="2">
    <citation type="submission" date="2015-01" db="EMBL/GenBank/DDBJ databases">
        <title>Evolutionary Origins and Diversification of the Mycorrhizal Mutualists.</title>
        <authorList>
            <consortium name="DOE Joint Genome Institute"/>
            <consortium name="Mycorrhizal Genomics Consortium"/>
            <person name="Kohler A."/>
            <person name="Kuo A."/>
            <person name="Nagy L.G."/>
            <person name="Floudas D."/>
            <person name="Copeland A."/>
            <person name="Barry K.W."/>
            <person name="Cichocki N."/>
            <person name="Veneault-Fourrey C."/>
            <person name="LaButti K."/>
            <person name="Lindquist E.A."/>
            <person name="Lipzen A."/>
            <person name="Lundell T."/>
            <person name="Morin E."/>
            <person name="Murat C."/>
            <person name="Riley R."/>
            <person name="Ohm R."/>
            <person name="Sun H."/>
            <person name="Tunlid A."/>
            <person name="Henrissat B."/>
            <person name="Grigoriev I.V."/>
            <person name="Hibbett D.S."/>
            <person name="Martin F."/>
        </authorList>
    </citation>
    <scope>NUCLEOTIDE SEQUENCE [LARGE SCALE GENOMIC DNA]</scope>
    <source>
        <strain evidence="3">LaAM-08-1</strain>
    </source>
</reference>
<keyword evidence="3" id="KW-1185">Reference proteome</keyword>
<dbReference type="AlphaFoldDB" id="A0A0C9XDV7"/>
<dbReference type="CDD" id="cd18186">
    <property type="entry name" value="BTB_POZ_ZBTB_KLHL-like"/>
    <property type="match status" value="1"/>
</dbReference>
<dbReference type="InterPro" id="IPR011333">
    <property type="entry name" value="SKP1/BTB/POZ_sf"/>
</dbReference>
<gene>
    <name evidence="2" type="ORF">K443DRAFT_682700</name>
</gene>
<protein>
    <recommendedName>
        <fullName evidence="1">BTB domain-containing protein</fullName>
    </recommendedName>
</protein>
<dbReference type="EMBL" id="KN838740">
    <property type="protein sequence ID" value="KIJ95886.1"/>
    <property type="molecule type" value="Genomic_DNA"/>
</dbReference>
<evidence type="ECO:0000313" key="2">
    <source>
        <dbReference type="EMBL" id="KIJ95886.1"/>
    </source>
</evidence>
<dbReference type="STRING" id="1095629.A0A0C9XDV7"/>
<evidence type="ECO:0000313" key="3">
    <source>
        <dbReference type="Proteomes" id="UP000054477"/>
    </source>
</evidence>
<reference evidence="2 3" key="1">
    <citation type="submission" date="2014-04" db="EMBL/GenBank/DDBJ databases">
        <authorList>
            <consortium name="DOE Joint Genome Institute"/>
            <person name="Kuo A."/>
            <person name="Kohler A."/>
            <person name="Nagy L.G."/>
            <person name="Floudas D."/>
            <person name="Copeland A."/>
            <person name="Barry K.W."/>
            <person name="Cichocki N."/>
            <person name="Veneault-Fourrey C."/>
            <person name="LaButti K."/>
            <person name="Lindquist E.A."/>
            <person name="Lipzen A."/>
            <person name="Lundell T."/>
            <person name="Morin E."/>
            <person name="Murat C."/>
            <person name="Sun H."/>
            <person name="Tunlid A."/>
            <person name="Henrissat B."/>
            <person name="Grigoriev I.V."/>
            <person name="Hibbett D.S."/>
            <person name="Martin F."/>
            <person name="Nordberg H.P."/>
            <person name="Cantor M.N."/>
            <person name="Hua S.X."/>
        </authorList>
    </citation>
    <scope>NUCLEOTIDE SEQUENCE [LARGE SCALE GENOMIC DNA]</scope>
    <source>
        <strain evidence="2 3">LaAM-08-1</strain>
    </source>
</reference>
<dbReference type="Proteomes" id="UP000054477">
    <property type="component" value="Unassembled WGS sequence"/>
</dbReference>
<sequence>MQDMLRMERFPELWFEDGNVVFQTETAEFRVYRGILAARSSVFRNMLSIPHPRSSFTQAIHDEQPIRLPDSAQEIRSLFSAIFDSSFFERPPVKARLSVVLAIARMGHKYDIAYLLERALEHLAISYPRTLDNWDKRDYTRSIIHEVKLGVTNNLCVLNTALQISATTILPAAFYACARRDLKDVLDNRGWCELGETHKRQFLLGYVKQTSACKAFHRFLRWPEDEDCQEPSKCERKSRVWEASNEDWFDHDPLEIWDNWDKMAVDLCGVCVLGCKEQYLIARQEFWDSIPELFGFSGWGASEKEMDQTMADSM</sequence>
<feature type="domain" description="BTB" evidence="1">
    <location>
        <begin position="18"/>
        <end position="91"/>
    </location>
</feature>
<name>A0A0C9XDV7_9AGAR</name>